<dbReference type="CDD" id="cd00130">
    <property type="entry name" value="PAS"/>
    <property type="match status" value="2"/>
</dbReference>
<evidence type="ECO:0000259" key="9">
    <source>
        <dbReference type="PROSITE" id="PS50113"/>
    </source>
</evidence>
<dbReference type="Pfam" id="PF13426">
    <property type="entry name" value="PAS_9"/>
    <property type="match status" value="1"/>
</dbReference>
<keyword evidence="6" id="KW-0175">Coiled coil</keyword>
<feature type="transmembrane region" description="Helical" evidence="7">
    <location>
        <begin position="80"/>
        <end position="102"/>
    </location>
</feature>
<evidence type="ECO:0000256" key="6">
    <source>
        <dbReference type="SAM" id="Coils"/>
    </source>
</evidence>
<keyword evidence="5 7" id="KW-0472">Membrane</keyword>
<keyword evidence="4 7" id="KW-1133">Transmembrane helix</keyword>
<dbReference type="Pfam" id="PF03924">
    <property type="entry name" value="CHASE"/>
    <property type="match status" value="1"/>
</dbReference>
<dbReference type="Pfam" id="PF08448">
    <property type="entry name" value="PAS_4"/>
    <property type="match status" value="2"/>
</dbReference>
<feature type="domain" description="GGDEF" evidence="12">
    <location>
        <begin position="953"/>
        <end position="1086"/>
    </location>
</feature>
<dbReference type="PROSITE" id="PS50112">
    <property type="entry name" value="PAS"/>
    <property type="match status" value="2"/>
</dbReference>
<evidence type="ECO:0000313" key="14">
    <source>
        <dbReference type="Proteomes" id="UP001162780"/>
    </source>
</evidence>
<feature type="coiled-coil region" evidence="6">
    <location>
        <begin position="518"/>
        <end position="550"/>
    </location>
</feature>
<dbReference type="SUPFAM" id="SSF55073">
    <property type="entry name" value="Nucleotide cyclase"/>
    <property type="match status" value="1"/>
</dbReference>
<comment type="subcellular location">
    <subcellularLocation>
        <location evidence="1">Cell membrane</location>
        <topology evidence="1">Multi-pass membrane protein</topology>
    </subcellularLocation>
</comment>
<feature type="domain" description="CHASE" evidence="10">
    <location>
        <begin position="254"/>
        <end position="422"/>
    </location>
</feature>
<proteinExistence type="predicted"/>
<keyword evidence="3 7" id="KW-0812">Transmembrane</keyword>
<dbReference type="PROSITE" id="PS50887">
    <property type="entry name" value="GGDEF"/>
    <property type="match status" value="1"/>
</dbReference>
<dbReference type="InterPro" id="IPR007895">
    <property type="entry name" value="MASE1"/>
</dbReference>
<dbReference type="Gene3D" id="3.30.70.270">
    <property type="match status" value="1"/>
</dbReference>
<dbReference type="InterPro" id="IPR013656">
    <property type="entry name" value="PAS_4"/>
</dbReference>
<evidence type="ECO:0000259" key="10">
    <source>
        <dbReference type="PROSITE" id="PS50839"/>
    </source>
</evidence>
<dbReference type="NCBIfam" id="TIGR00229">
    <property type="entry name" value="sensory_box"/>
    <property type="match status" value="3"/>
</dbReference>
<dbReference type="PROSITE" id="PS50113">
    <property type="entry name" value="PAC"/>
    <property type="match status" value="3"/>
</dbReference>
<dbReference type="InterPro" id="IPR000014">
    <property type="entry name" value="PAS"/>
</dbReference>
<dbReference type="CDD" id="cd01948">
    <property type="entry name" value="EAL"/>
    <property type="match status" value="1"/>
</dbReference>
<feature type="transmembrane region" description="Helical" evidence="7">
    <location>
        <begin position="193"/>
        <end position="212"/>
    </location>
</feature>
<evidence type="ECO:0000256" key="5">
    <source>
        <dbReference type="ARBA" id="ARBA00023136"/>
    </source>
</evidence>
<feature type="domain" description="PAS" evidence="8">
    <location>
        <begin position="796"/>
        <end position="842"/>
    </location>
</feature>
<dbReference type="InterPro" id="IPR035919">
    <property type="entry name" value="EAL_sf"/>
</dbReference>
<evidence type="ECO:0000259" key="8">
    <source>
        <dbReference type="PROSITE" id="PS50112"/>
    </source>
</evidence>
<feature type="transmembrane region" description="Helical" evidence="7">
    <location>
        <begin position="160"/>
        <end position="181"/>
    </location>
</feature>
<dbReference type="RefSeq" id="WP_255189757.1">
    <property type="nucleotide sequence ID" value="NZ_CP113517.1"/>
</dbReference>
<dbReference type="NCBIfam" id="TIGR00254">
    <property type="entry name" value="GGDEF"/>
    <property type="match status" value="1"/>
</dbReference>
<evidence type="ECO:0000259" key="12">
    <source>
        <dbReference type="PROSITE" id="PS50887"/>
    </source>
</evidence>
<evidence type="ECO:0000313" key="13">
    <source>
        <dbReference type="EMBL" id="WAR44787.1"/>
    </source>
</evidence>
<keyword evidence="14" id="KW-1185">Reference proteome</keyword>
<dbReference type="InterPro" id="IPR001610">
    <property type="entry name" value="PAC"/>
</dbReference>
<dbReference type="SMART" id="SM01079">
    <property type="entry name" value="CHASE"/>
    <property type="match status" value="1"/>
</dbReference>
<dbReference type="InterPro" id="IPR000700">
    <property type="entry name" value="PAS-assoc_C"/>
</dbReference>
<dbReference type="Pfam" id="PF00990">
    <property type="entry name" value="GGDEF"/>
    <property type="match status" value="1"/>
</dbReference>
<organism evidence="13 14">
    <name type="scientific">Methylomonas rapida</name>
    <dbReference type="NCBI Taxonomy" id="2963939"/>
    <lineage>
        <taxon>Bacteria</taxon>
        <taxon>Pseudomonadati</taxon>
        <taxon>Pseudomonadota</taxon>
        <taxon>Gammaproteobacteria</taxon>
        <taxon>Methylococcales</taxon>
        <taxon>Methylococcaceae</taxon>
        <taxon>Methylomonas</taxon>
    </lineage>
</organism>
<feature type="domain" description="PAC" evidence="9">
    <location>
        <begin position="620"/>
        <end position="672"/>
    </location>
</feature>
<dbReference type="EMBL" id="CP113517">
    <property type="protein sequence ID" value="WAR44787.1"/>
    <property type="molecule type" value="Genomic_DNA"/>
</dbReference>
<dbReference type="Gene3D" id="3.20.20.450">
    <property type="entry name" value="EAL domain"/>
    <property type="match status" value="1"/>
</dbReference>
<feature type="domain" description="PAC" evidence="9">
    <location>
        <begin position="747"/>
        <end position="799"/>
    </location>
</feature>
<dbReference type="SUPFAM" id="SSF141868">
    <property type="entry name" value="EAL domain-like"/>
    <property type="match status" value="1"/>
</dbReference>
<dbReference type="InterPro" id="IPR001633">
    <property type="entry name" value="EAL_dom"/>
</dbReference>
<dbReference type="PROSITE" id="PS50883">
    <property type="entry name" value="EAL"/>
    <property type="match status" value="1"/>
</dbReference>
<evidence type="ECO:0000256" key="1">
    <source>
        <dbReference type="ARBA" id="ARBA00004651"/>
    </source>
</evidence>
<dbReference type="InterPro" id="IPR000160">
    <property type="entry name" value="GGDEF_dom"/>
</dbReference>
<dbReference type="Pfam" id="PF05231">
    <property type="entry name" value="MASE1"/>
    <property type="match status" value="1"/>
</dbReference>
<accession>A0ABY7GHQ7</accession>
<dbReference type="SMART" id="SM00091">
    <property type="entry name" value="PAS"/>
    <property type="match status" value="3"/>
</dbReference>
<dbReference type="SMART" id="SM00086">
    <property type="entry name" value="PAC"/>
    <property type="match status" value="3"/>
</dbReference>
<protein>
    <submittedName>
        <fullName evidence="13">EAL domain-containing protein</fullName>
    </submittedName>
</protein>
<feature type="domain" description="EAL" evidence="11">
    <location>
        <begin position="1095"/>
        <end position="1350"/>
    </location>
</feature>
<evidence type="ECO:0000256" key="3">
    <source>
        <dbReference type="ARBA" id="ARBA00022692"/>
    </source>
</evidence>
<dbReference type="InterPro" id="IPR006189">
    <property type="entry name" value="CHASE_dom"/>
</dbReference>
<dbReference type="InterPro" id="IPR043128">
    <property type="entry name" value="Rev_trsase/Diguanyl_cyclase"/>
</dbReference>
<evidence type="ECO:0000259" key="11">
    <source>
        <dbReference type="PROSITE" id="PS50883"/>
    </source>
</evidence>
<dbReference type="Gene3D" id="3.30.450.350">
    <property type="entry name" value="CHASE domain"/>
    <property type="match status" value="1"/>
</dbReference>
<dbReference type="Gene3D" id="3.30.450.20">
    <property type="entry name" value="PAS domain"/>
    <property type="match status" value="3"/>
</dbReference>
<dbReference type="SMART" id="SM00052">
    <property type="entry name" value="EAL"/>
    <property type="match status" value="1"/>
</dbReference>
<evidence type="ECO:0000256" key="4">
    <source>
        <dbReference type="ARBA" id="ARBA00022989"/>
    </source>
</evidence>
<sequence>MSSLIFRLIAVSCLIFLGGWLGLKMAVPPGYASPIWPPAGLSLSALLLGGKRLWPAIWLGSFANNVLVGISIGGKLSLSIIISSGLIGLGSTAQAFVAVWLSRRFVHPAIPPLDNPRQVLTFFLLTGPLSCWIAPCIGTTSLFLLGLMPPAEWLKSWGNWWFGDTLGALLVTPLVFCLFARPSRLWHPRRLRVALPLLLALLALTTTFEFVFRAERARLQLVFDNQASAIERLLMEAAGNVADSTQTLSDLYQASDSIDRQEFSLFARGLLDRHPEIQALEWMPRVTAKDLQVFERKIRDEGYPDFAVRERAVNGVLRAVAQRDEYFPILYIEPMTGNELALGLDSIANPSSRLSKEYAYRSRKPSASEGIRLVQRDDHDMAVLVSQAVLIKSDDETAHDLAGFVSAVLLPARMMQNALQGFDNRLFGITLRDLGMAVEQGILFSQPLEMPTAHDYGIRSWRHDLAFCDRTWQLHIVAGKRFLLEYGSILPWMTLVGGLSFASLLSILLLTITGRTAQAEALVNVRNAELEAANAELESIASDLKASELKLRTLIQSQPECVKLVAHDGTLLEMNAAGLAMLDADSVEQVKDVSLARLVLPQYRQAFKDSIRRVFAGQSVSLEFEIQSLKGVHRWLDTQAVPLRNSDGEIVALLGLTRDISARKHMESALRENEQKLSNILNNVSACVYLKDKQGRYLYANRAVHELWHANEAEILGFGDESFFDAESVARIREHDNRVLINGETLKIEETNLLQKTGKPATYWSTKLPLYNEQGEIYALVGISTDISDRKKVEDDLKLAARVFGEAHEGILITDADANIIDVNPTFCEITGYAREDVLGKNPRILQSGRHSVDFYRDMWHTLISQRHWRGEVWNRKKNGELYAELLTMSALCNEQGQVINYIGLFSDITPFKQQQHMLELLAHYDPLTQLPNRTLFADRLLQAIAHSKRDKCLLAICFLDLDGFKPVNDQLGHDAGDKVLVEVSKRLRATLREEDTVSRHGGDEFALLMGDLHSIDECTQTLSRIHQAVIEPYAIDEHSVSIGVSSGITIYPLDDADPDTLLRHADHAMYQAKLSGKNRYHLFDASQDQLVIEHHRQLNDIAQAFADHQFCLYYQPKVNLKTGQVAGVEALIRWRHPQRGMLPPAEFLPAIASHELEIEIGNWVIEQAWQQLADWHRQGIPLEVSVNISAYHLLWSAFTEHLEATLARNPGIRSHYLQLEILESTALDDLSAVNRIVSACRDGLGVTTALDDFGTGYSSLAHLRHLPVNAVKIDKGFVRDMLDDPDDYAIVESVIGLSQAFRHEVIAEGVETPEQGVMLLLMDCHLAQGYAIAKPMPAAEIAEWTAHYQPYPDWQSYASQKLSAQQIHISIRRIDLKQWLQRVHLCLNSQQNGMAYWPIMLPGKSHFGRWLKQAQQQDLYNEQWLQKLGGLHGELLQKGNILMSQFWAGEAQAARAGFVELERIWQSLDDCLANYA</sequence>
<dbReference type="PANTHER" id="PTHR44757">
    <property type="entry name" value="DIGUANYLATE CYCLASE DGCP"/>
    <property type="match status" value="1"/>
</dbReference>
<feature type="domain" description="PAC" evidence="9">
    <location>
        <begin position="869"/>
        <end position="921"/>
    </location>
</feature>
<feature type="domain" description="PAS" evidence="8">
    <location>
        <begin position="673"/>
        <end position="743"/>
    </location>
</feature>
<name>A0ABY7GHQ7_9GAMM</name>
<feature type="transmembrane region" description="Helical" evidence="7">
    <location>
        <begin position="122"/>
        <end position="148"/>
    </location>
</feature>
<dbReference type="Pfam" id="PF00563">
    <property type="entry name" value="EAL"/>
    <property type="match status" value="1"/>
</dbReference>
<evidence type="ECO:0000256" key="7">
    <source>
        <dbReference type="SAM" id="Phobius"/>
    </source>
</evidence>
<dbReference type="Proteomes" id="UP001162780">
    <property type="component" value="Chromosome"/>
</dbReference>
<dbReference type="InterPro" id="IPR029787">
    <property type="entry name" value="Nucleotide_cyclase"/>
</dbReference>
<evidence type="ECO:0000256" key="2">
    <source>
        <dbReference type="ARBA" id="ARBA00022475"/>
    </source>
</evidence>
<dbReference type="InterPro" id="IPR035965">
    <property type="entry name" value="PAS-like_dom_sf"/>
</dbReference>
<reference evidence="13" key="1">
    <citation type="submission" date="2022-11" db="EMBL/GenBank/DDBJ databases">
        <title>Methylomonas rapida sp. nov., Carotenoid-Producing Obligate Methanotrophs with High Growth Characteristics and Biotechnological Potential.</title>
        <authorList>
            <person name="Tikhonova E.N."/>
            <person name="Suleimanov R.Z."/>
            <person name="Miroshnikov K."/>
            <person name="Oshkin I.Y."/>
            <person name="Belova S.E."/>
            <person name="Danilova O.V."/>
            <person name="Ashikhmin A."/>
            <person name="Konopkin A."/>
            <person name="But S.Y."/>
            <person name="Khmelenina V.N."/>
            <person name="Kuznetsov N."/>
            <person name="Pimenov N.V."/>
            <person name="Dedysh S.N."/>
        </authorList>
    </citation>
    <scope>NUCLEOTIDE SEQUENCE</scope>
    <source>
        <strain evidence="13">MP1</strain>
    </source>
</reference>
<dbReference type="PROSITE" id="PS50839">
    <property type="entry name" value="CHASE"/>
    <property type="match status" value="1"/>
</dbReference>
<keyword evidence="2" id="KW-1003">Cell membrane</keyword>
<dbReference type="InterPro" id="IPR052155">
    <property type="entry name" value="Biofilm_reg_signaling"/>
</dbReference>
<dbReference type="SUPFAM" id="SSF55785">
    <property type="entry name" value="PYP-like sensor domain (PAS domain)"/>
    <property type="match status" value="3"/>
</dbReference>
<dbReference type="CDD" id="cd01949">
    <property type="entry name" value="GGDEF"/>
    <property type="match status" value="1"/>
</dbReference>
<dbReference type="PANTHER" id="PTHR44757:SF2">
    <property type="entry name" value="BIOFILM ARCHITECTURE MAINTENANCE PROTEIN MBAA"/>
    <property type="match status" value="1"/>
</dbReference>
<dbReference type="SMART" id="SM00267">
    <property type="entry name" value="GGDEF"/>
    <property type="match status" value="1"/>
</dbReference>
<gene>
    <name evidence="13" type="ORF">NM686_021005</name>
</gene>
<dbReference type="InterPro" id="IPR042240">
    <property type="entry name" value="CHASE_sf"/>
</dbReference>